<dbReference type="Proteomes" id="UP000184330">
    <property type="component" value="Unassembled WGS sequence"/>
</dbReference>
<evidence type="ECO:0000259" key="1">
    <source>
        <dbReference type="Pfam" id="PF06985"/>
    </source>
</evidence>
<proteinExistence type="predicted"/>
<dbReference type="AlphaFoldDB" id="A0A1L7XAB8"/>
<evidence type="ECO:0000313" key="3">
    <source>
        <dbReference type="Proteomes" id="UP000184330"/>
    </source>
</evidence>
<keyword evidence="3" id="KW-1185">Reference proteome</keyword>
<dbReference type="EMBL" id="FJOG01000019">
    <property type="protein sequence ID" value="CZR61965.1"/>
    <property type="molecule type" value="Genomic_DNA"/>
</dbReference>
<dbReference type="STRING" id="576137.A0A1L7XAB8"/>
<evidence type="ECO:0000313" key="2">
    <source>
        <dbReference type="EMBL" id="CZR61965.1"/>
    </source>
</evidence>
<reference evidence="2 3" key="1">
    <citation type="submission" date="2016-03" db="EMBL/GenBank/DDBJ databases">
        <authorList>
            <person name="Ploux O."/>
        </authorList>
    </citation>
    <scope>NUCLEOTIDE SEQUENCE [LARGE SCALE GENOMIC DNA]</scope>
    <source>
        <strain evidence="2 3">UAMH 11012</strain>
    </source>
</reference>
<dbReference type="InterPro" id="IPR010730">
    <property type="entry name" value="HET"/>
</dbReference>
<accession>A0A1L7XAB8</accession>
<dbReference type="Pfam" id="PF06985">
    <property type="entry name" value="HET"/>
    <property type="match status" value="1"/>
</dbReference>
<feature type="domain" description="Heterokaryon incompatibility" evidence="1">
    <location>
        <begin position="208"/>
        <end position="304"/>
    </location>
</feature>
<dbReference type="PANTHER" id="PTHR33112">
    <property type="entry name" value="DOMAIN PROTEIN, PUTATIVE-RELATED"/>
    <property type="match status" value="1"/>
</dbReference>
<gene>
    <name evidence="2" type="ORF">PAC_11862</name>
</gene>
<dbReference type="PANTHER" id="PTHR33112:SF1">
    <property type="entry name" value="HETEROKARYON INCOMPATIBILITY DOMAIN-CONTAINING PROTEIN"/>
    <property type="match status" value="1"/>
</dbReference>
<dbReference type="OrthoDB" id="5428863at2759"/>
<organism evidence="2 3">
    <name type="scientific">Phialocephala subalpina</name>
    <dbReference type="NCBI Taxonomy" id="576137"/>
    <lineage>
        <taxon>Eukaryota</taxon>
        <taxon>Fungi</taxon>
        <taxon>Dikarya</taxon>
        <taxon>Ascomycota</taxon>
        <taxon>Pezizomycotina</taxon>
        <taxon>Leotiomycetes</taxon>
        <taxon>Helotiales</taxon>
        <taxon>Mollisiaceae</taxon>
        <taxon>Phialocephala</taxon>
        <taxon>Phialocephala fortinii species complex</taxon>
    </lineage>
</organism>
<protein>
    <recommendedName>
        <fullName evidence="1">Heterokaryon incompatibility domain-containing protein</fullName>
    </recommendedName>
</protein>
<sequence>MADLVEDDFICQPCQKNLRMAVKIDVSLAGENKNGVFVADFGTADRMLSTPKCKLCRLLYSSRIPEDVGAANCLVTSYDLRAFSFLRNYDGINKPSDATGISVNDSIILAVVPATFNHYRTPKVLKQHFWANGYLFCNIVWEKEPSTIAARTVSRRFEVQLAQNFLDYCKRNHTNLCGATVDALNIKLIDCYSRVPIPPLPAPSGAQYVALSYVWGPPNVRSKPSEVSKVVEDAMEVTRALGFRFLWVDKHCIDQNNNAEKHDQMRQMDLVYRGSEVTIIAAAGENDRTGLPGVGSTADRMKDRLHSFMRAGLFTGRDEGVQKQIFGRPFGSFDDGNKPWSYYIRKYLIIATNYTSRDLSHDSDSLNAFAGVMRYLESSKFPTSQLLGFPYLLPSDSLSDSIHLDCISAILCWRHIGGQAIRKRCEFLSWTWAGWAGTVSWTDLFTHENMDIVSVVEGFQCQLDDSTLVQLQDYGPQHYSRQDSVQCALRFSAWLVPPDMISRMKQSNLHAGRSAHFIWICICLQL</sequence>
<name>A0A1L7XAB8_9HELO</name>